<keyword evidence="2" id="KW-0378">Hydrolase</keyword>
<evidence type="ECO:0000313" key="2">
    <source>
        <dbReference type="EMBL" id="GAA1684614.1"/>
    </source>
</evidence>
<feature type="domain" description="Putative restriction endonuclease" evidence="1">
    <location>
        <begin position="45"/>
        <end position="204"/>
    </location>
</feature>
<comment type="caution">
    <text evidence="2">The sequence shown here is derived from an EMBL/GenBank/DDBJ whole genome shotgun (WGS) entry which is preliminary data.</text>
</comment>
<dbReference type="EMBL" id="BAAAMU010000139">
    <property type="protein sequence ID" value="GAA1684614.1"/>
    <property type="molecule type" value="Genomic_DNA"/>
</dbReference>
<organism evidence="2 3">
    <name type="scientific">Nonomuraea maheshkhaliensis</name>
    <dbReference type="NCBI Taxonomy" id="419590"/>
    <lineage>
        <taxon>Bacteria</taxon>
        <taxon>Bacillati</taxon>
        <taxon>Actinomycetota</taxon>
        <taxon>Actinomycetes</taxon>
        <taxon>Streptosporangiales</taxon>
        <taxon>Streptosporangiaceae</taxon>
        <taxon>Nonomuraea</taxon>
    </lineage>
</organism>
<keyword evidence="2" id="KW-0255">Endonuclease</keyword>
<keyword evidence="2" id="KW-0540">Nuclease</keyword>
<dbReference type="SUPFAM" id="SSF52980">
    <property type="entry name" value="Restriction endonuclease-like"/>
    <property type="match status" value="1"/>
</dbReference>
<accession>A0ABP4TA23</accession>
<keyword evidence="3" id="KW-1185">Reference proteome</keyword>
<dbReference type="Pfam" id="PF05685">
    <property type="entry name" value="Uma2"/>
    <property type="match status" value="1"/>
</dbReference>
<name>A0ABP4TA23_9ACTN</name>
<proteinExistence type="predicted"/>
<reference evidence="3" key="1">
    <citation type="journal article" date="2019" name="Int. J. Syst. Evol. Microbiol.">
        <title>The Global Catalogue of Microorganisms (GCM) 10K type strain sequencing project: providing services to taxonomists for standard genome sequencing and annotation.</title>
        <authorList>
            <consortium name="The Broad Institute Genomics Platform"/>
            <consortium name="The Broad Institute Genome Sequencing Center for Infectious Disease"/>
            <person name="Wu L."/>
            <person name="Ma J."/>
        </authorList>
    </citation>
    <scope>NUCLEOTIDE SEQUENCE [LARGE SCALE GENOMIC DNA]</scope>
    <source>
        <strain evidence="3">JCM 13929</strain>
    </source>
</reference>
<evidence type="ECO:0000313" key="3">
    <source>
        <dbReference type="Proteomes" id="UP001500064"/>
    </source>
</evidence>
<gene>
    <name evidence="2" type="ORF">GCM10009733_096600</name>
</gene>
<dbReference type="CDD" id="cd06260">
    <property type="entry name" value="DUF820-like"/>
    <property type="match status" value="1"/>
</dbReference>
<sequence length="217" mass="23878">MGEGETPDNEWVTAMATIEPKTGTAAEEPTTRHTVLYGAPPFTVDDLLKFPDDGNRYELFNGSLLVSPAPTPQHQRVITRLVHILQGVAPPTLECLTTVNVRFSNENFYIPDLIVVPEEVSDGVDLMYSPSDLLLAVEVVSPSSKAVDRAVKVEAYAEARIPLYWRVEPMEGPTIYVYELDGNSYAGPVAYKAGTTLSMTMPFQVSFDPGELMRPRA</sequence>
<evidence type="ECO:0000259" key="1">
    <source>
        <dbReference type="Pfam" id="PF05685"/>
    </source>
</evidence>
<dbReference type="Proteomes" id="UP001500064">
    <property type="component" value="Unassembled WGS sequence"/>
</dbReference>
<dbReference type="InterPro" id="IPR008538">
    <property type="entry name" value="Uma2"/>
</dbReference>
<dbReference type="Gene3D" id="3.90.1570.10">
    <property type="entry name" value="tt1808, chain A"/>
    <property type="match status" value="1"/>
</dbReference>
<dbReference type="PANTHER" id="PTHR35400:SF3">
    <property type="entry name" value="SLL1072 PROTEIN"/>
    <property type="match status" value="1"/>
</dbReference>
<dbReference type="GO" id="GO:0004519">
    <property type="term" value="F:endonuclease activity"/>
    <property type="evidence" value="ECO:0007669"/>
    <property type="project" value="UniProtKB-KW"/>
</dbReference>
<protein>
    <submittedName>
        <fullName evidence="2">Uma2 family endonuclease</fullName>
    </submittedName>
</protein>
<dbReference type="PANTHER" id="PTHR35400">
    <property type="entry name" value="SLR1083 PROTEIN"/>
    <property type="match status" value="1"/>
</dbReference>
<dbReference type="InterPro" id="IPR011335">
    <property type="entry name" value="Restrct_endonuc-II-like"/>
</dbReference>
<dbReference type="InterPro" id="IPR012296">
    <property type="entry name" value="Nuclease_put_TT1808"/>
</dbReference>